<proteinExistence type="predicted"/>
<feature type="transmembrane region" description="Helical" evidence="1">
    <location>
        <begin position="21"/>
        <end position="39"/>
    </location>
</feature>
<dbReference type="Pfam" id="PF14030">
    <property type="entry name" value="DUF4245"/>
    <property type="match status" value="1"/>
</dbReference>
<dbReference type="EMBL" id="CAEZXK010000049">
    <property type="protein sequence ID" value="CAB4694431.1"/>
    <property type="molecule type" value="Genomic_DNA"/>
</dbReference>
<evidence type="ECO:0000313" key="2">
    <source>
        <dbReference type="EMBL" id="CAB4694431.1"/>
    </source>
</evidence>
<evidence type="ECO:0000256" key="1">
    <source>
        <dbReference type="SAM" id="Phobius"/>
    </source>
</evidence>
<reference evidence="2" key="1">
    <citation type="submission" date="2020-05" db="EMBL/GenBank/DDBJ databases">
        <authorList>
            <person name="Chiriac C."/>
            <person name="Salcher M."/>
            <person name="Ghai R."/>
            <person name="Kavagutti S V."/>
        </authorList>
    </citation>
    <scope>NUCLEOTIDE SEQUENCE</scope>
</reference>
<keyword evidence="1" id="KW-1133">Transmembrane helix</keyword>
<sequence length="192" mass="21644">MAEHQKDPAAVRRARQTLINLMLALGASVGILLTFMMVVPRDDSNRIQPVDYISIAQDVRASTQVDVIAPTPIPTGWWANYARWRDTTADGVTYWFVGFVGPNNQFVGITQAFETNPTWISLKLVDFEIVDEFKPSDEFTLTEYRGRAENKSGEKLWIYTAKDSNDAVLISGTASRDEFAQFFKLANLPFND</sequence>
<name>A0A6J6P546_9ZZZZ</name>
<keyword evidence="1" id="KW-0812">Transmembrane</keyword>
<gene>
    <name evidence="2" type="ORF">UFOPK2370_01168</name>
</gene>
<keyword evidence="1" id="KW-0472">Membrane</keyword>
<protein>
    <submittedName>
        <fullName evidence="2">Unannotated protein</fullName>
    </submittedName>
</protein>
<organism evidence="2">
    <name type="scientific">freshwater metagenome</name>
    <dbReference type="NCBI Taxonomy" id="449393"/>
    <lineage>
        <taxon>unclassified sequences</taxon>
        <taxon>metagenomes</taxon>
        <taxon>ecological metagenomes</taxon>
    </lineage>
</organism>
<dbReference type="AlphaFoldDB" id="A0A6J6P546"/>
<accession>A0A6J6P546</accession>
<dbReference type="InterPro" id="IPR025339">
    <property type="entry name" value="DUF4245"/>
</dbReference>